<organism evidence="5 6">
    <name type="scientific">Catellatospora bangladeshensis</name>
    <dbReference type="NCBI Taxonomy" id="310355"/>
    <lineage>
        <taxon>Bacteria</taxon>
        <taxon>Bacillati</taxon>
        <taxon>Actinomycetota</taxon>
        <taxon>Actinomycetes</taxon>
        <taxon>Micromonosporales</taxon>
        <taxon>Micromonosporaceae</taxon>
        <taxon>Catellatospora</taxon>
    </lineage>
</organism>
<keyword evidence="2" id="KW-0238">DNA-binding</keyword>
<evidence type="ECO:0000256" key="3">
    <source>
        <dbReference type="ARBA" id="ARBA00023163"/>
    </source>
</evidence>
<dbReference type="CDD" id="cd00090">
    <property type="entry name" value="HTH_ARSR"/>
    <property type="match status" value="1"/>
</dbReference>
<keyword evidence="1" id="KW-0805">Transcription regulation</keyword>
<dbReference type="GO" id="GO:0003677">
    <property type="term" value="F:DNA binding"/>
    <property type="evidence" value="ECO:0007669"/>
    <property type="project" value="UniProtKB-KW"/>
</dbReference>
<keyword evidence="3" id="KW-0804">Transcription</keyword>
<dbReference type="EMBL" id="BONF01000020">
    <property type="protein sequence ID" value="GIF82393.1"/>
    <property type="molecule type" value="Genomic_DNA"/>
</dbReference>
<keyword evidence="6" id="KW-1185">Reference proteome</keyword>
<evidence type="ECO:0000313" key="5">
    <source>
        <dbReference type="EMBL" id="GIF82393.1"/>
    </source>
</evidence>
<dbReference type="InterPro" id="IPR001845">
    <property type="entry name" value="HTH_ArsR_DNA-bd_dom"/>
</dbReference>
<reference evidence="5 6" key="1">
    <citation type="submission" date="2021-01" db="EMBL/GenBank/DDBJ databases">
        <title>Whole genome shotgun sequence of Catellatospora bangladeshensis NBRC 107357.</title>
        <authorList>
            <person name="Komaki H."/>
            <person name="Tamura T."/>
        </authorList>
    </citation>
    <scope>NUCLEOTIDE SEQUENCE [LARGE SCALE GENOMIC DNA]</scope>
    <source>
        <strain evidence="5 6">NBRC 107357</strain>
    </source>
</reference>
<dbReference type="Pfam" id="PF01022">
    <property type="entry name" value="HTH_5"/>
    <property type="match status" value="1"/>
</dbReference>
<dbReference type="InterPro" id="IPR036388">
    <property type="entry name" value="WH-like_DNA-bd_sf"/>
</dbReference>
<dbReference type="GO" id="GO:0003700">
    <property type="term" value="F:DNA-binding transcription factor activity"/>
    <property type="evidence" value="ECO:0007669"/>
    <property type="project" value="InterPro"/>
</dbReference>
<feature type="domain" description="HTH arsR-type" evidence="4">
    <location>
        <begin position="267"/>
        <end position="341"/>
    </location>
</feature>
<dbReference type="PANTHER" id="PTHR43132">
    <property type="entry name" value="ARSENICAL RESISTANCE OPERON REPRESSOR ARSR-RELATED"/>
    <property type="match status" value="1"/>
</dbReference>
<evidence type="ECO:0000256" key="2">
    <source>
        <dbReference type="ARBA" id="ARBA00023125"/>
    </source>
</evidence>
<dbReference type="SUPFAM" id="SSF46785">
    <property type="entry name" value="Winged helix' DNA-binding domain"/>
    <property type="match status" value="1"/>
</dbReference>
<sequence length="341" mass="37082">MLRIHFTGADLAATRIAAEPDPLWELSLSMHQLRLRDSNPFLAGWKHEITRRLHPGSRERRAVALPFALNPPRGYFPDFLTPYESVGGFEAGLDAVLGTPKRRLRREIDQLAGASADTRPLIEGIGRGSPEDLDALGASLRRYHDLALAPVWDQVTEAIRRDRALRARQLVDGGLAAVLGRLHPQVRYADGVLEVGVYGRSTDRDVHLEGRGLLLIPSYFKETRQLMVLADAELPPVLVYPVDPTARITAEAAVWGTANAHRDAPSGPLTALMGRTRALVLEAVATGGTTSVLARRLGLTVPAASKHLAVLRNCGLVLSTRDRNTVHHDLTPLGRALLAAG</sequence>
<dbReference type="SMART" id="SM00418">
    <property type="entry name" value="HTH_ARSR"/>
    <property type="match status" value="1"/>
</dbReference>
<dbReference type="InterPro" id="IPR011991">
    <property type="entry name" value="ArsR-like_HTH"/>
</dbReference>
<proteinExistence type="predicted"/>
<gene>
    <name evidence="5" type="ORF">Cba03nite_37420</name>
</gene>
<dbReference type="InterPro" id="IPR051011">
    <property type="entry name" value="Metal_resp_trans_reg"/>
</dbReference>
<protein>
    <submittedName>
        <fullName evidence="5">Transcriptional regulator</fullName>
    </submittedName>
</protein>
<name>A0A8J3NJV4_9ACTN</name>
<accession>A0A8J3NJV4</accession>
<dbReference type="PANTHER" id="PTHR43132:SF8">
    <property type="entry name" value="HTH-TYPE TRANSCRIPTIONAL REGULATOR KMTR"/>
    <property type="match status" value="1"/>
</dbReference>
<dbReference type="RefSeq" id="WP_203747563.1">
    <property type="nucleotide sequence ID" value="NZ_BONF01000020.1"/>
</dbReference>
<evidence type="ECO:0000313" key="6">
    <source>
        <dbReference type="Proteomes" id="UP000601223"/>
    </source>
</evidence>
<evidence type="ECO:0000256" key="1">
    <source>
        <dbReference type="ARBA" id="ARBA00023015"/>
    </source>
</evidence>
<comment type="caution">
    <text evidence="5">The sequence shown here is derived from an EMBL/GenBank/DDBJ whole genome shotgun (WGS) entry which is preliminary data.</text>
</comment>
<dbReference type="InterPro" id="IPR036390">
    <property type="entry name" value="WH_DNA-bd_sf"/>
</dbReference>
<evidence type="ECO:0000259" key="4">
    <source>
        <dbReference type="SMART" id="SM00418"/>
    </source>
</evidence>
<dbReference type="Gene3D" id="1.10.10.10">
    <property type="entry name" value="Winged helix-like DNA-binding domain superfamily/Winged helix DNA-binding domain"/>
    <property type="match status" value="1"/>
</dbReference>
<dbReference type="AlphaFoldDB" id="A0A8J3NJV4"/>
<dbReference type="Proteomes" id="UP000601223">
    <property type="component" value="Unassembled WGS sequence"/>
</dbReference>